<gene>
    <name evidence="12" type="ORF">C7959_13219</name>
</gene>
<name>A0A4R8GWY9_9FIRM</name>
<dbReference type="PROSITE" id="PS50885">
    <property type="entry name" value="HAMP"/>
    <property type="match status" value="1"/>
</dbReference>
<dbReference type="CDD" id="cd06225">
    <property type="entry name" value="HAMP"/>
    <property type="match status" value="1"/>
</dbReference>
<dbReference type="InterPro" id="IPR004010">
    <property type="entry name" value="Double_Cache_2"/>
</dbReference>
<dbReference type="STRING" id="926561.GCA_000379025_02434"/>
<dbReference type="GO" id="GO:0007165">
    <property type="term" value="P:signal transduction"/>
    <property type="evidence" value="ECO:0007669"/>
    <property type="project" value="UniProtKB-KW"/>
</dbReference>
<keyword evidence="4 9" id="KW-1133">Transmembrane helix</keyword>
<evidence type="ECO:0000259" key="10">
    <source>
        <dbReference type="PROSITE" id="PS50111"/>
    </source>
</evidence>
<dbReference type="AlphaFoldDB" id="A0A4R8GWY9"/>
<protein>
    <submittedName>
        <fullName evidence="12">Methyl-accepting chemotaxis sensory transducer with Cache sensor</fullName>
    </submittedName>
</protein>
<dbReference type="PANTHER" id="PTHR32089">
    <property type="entry name" value="METHYL-ACCEPTING CHEMOTAXIS PROTEIN MCPB"/>
    <property type="match status" value="1"/>
</dbReference>
<evidence type="ECO:0000256" key="1">
    <source>
        <dbReference type="ARBA" id="ARBA00004651"/>
    </source>
</evidence>
<dbReference type="InterPro" id="IPR033480">
    <property type="entry name" value="sCache_2"/>
</dbReference>
<evidence type="ECO:0000256" key="4">
    <source>
        <dbReference type="ARBA" id="ARBA00022989"/>
    </source>
</evidence>
<evidence type="ECO:0000313" key="13">
    <source>
        <dbReference type="Proteomes" id="UP000295832"/>
    </source>
</evidence>
<keyword evidence="6 8" id="KW-0807">Transducer</keyword>
<keyword evidence="2" id="KW-1003">Cell membrane</keyword>
<dbReference type="SMART" id="SM00283">
    <property type="entry name" value="MA"/>
    <property type="match status" value="1"/>
</dbReference>
<comment type="similarity">
    <text evidence="7">Belongs to the methyl-accepting chemotaxis (MCP) protein family.</text>
</comment>
<evidence type="ECO:0000256" key="2">
    <source>
        <dbReference type="ARBA" id="ARBA00022475"/>
    </source>
</evidence>
<dbReference type="SMART" id="SM00304">
    <property type="entry name" value="HAMP"/>
    <property type="match status" value="1"/>
</dbReference>
<feature type="domain" description="HAMP" evidence="11">
    <location>
        <begin position="234"/>
        <end position="286"/>
    </location>
</feature>
<accession>A0A4R8GWY9</accession>
<dbReference type="Proteomes" id="UP000295832">
    <property type="component" value="Unassembled WGS sequence"/>
</dbReference>
<dbReference type="Pfam" id="PF08269">
    <property type="entry name" value="dCache_2"/>
    <property type="match status" value="1"/>
</dbReference>
<evidence type="ECO:0000313" key="12">
    <source>
        <dbReference type="EMBL" id="TDX48224.1"/>
    </source>
</evidence>
<dbReference type="GO" id="GO:0005886">
    <property type="term" value="C:plasma membrane"/>
    <property type="evidence" value="ECO:0007669"/>
    <property type="project" value="UniProtKB-SubCell"/>
</dbReference>
<dbReference type="SUPFAM" id="SSF58104">
    <property type="entry name" value="Methyl-accepting chemotaxis protein (MCP) signaling domain"/>
    <property type="match status" value="1"/>
</dbReference>
<dbReference type="InterPro" id="IPR003660">
    <property type="entry name" value="HAMP_dom"/>
</dbReference>
<dbReference type="PROSITE" id="PS50111">
    <property type="entry name" value="CHEMOTAXIS_TRANSDUC_2"/>
    <property type="match status" value="1"/>
</dbReference>
<keyword evidence="5 9" id="KW-0472">Membrane</keyword>
<evidence type="ECO:0000256" key="9">
    <source>
        <dbReference type="SAM" id="Phobius"/>
    </source>
</evidence>
<evidence type="ECO:0000256" key="7">
    <source>
        <dbReference type="ARBA" id="ARBA00029447"/>
    </source>
</evidence>
<comment type="subcellular location">
    <subcellularLocation>
        <location evidence="1">Cell membrane</location>
        <topology evidence="1">Multi-pass membrane protein</topology>
    </subcellularLocation>
</comment>
<dbReference type="SMART" id="SM01049">
    <property type="entry name" value="Cache_2"/>
    <property type="match status" value="1"/>
</dbReference>
<dbReference type="CDD" id="cd11386">
    <property type="entry name" value="MCP_signal"/>
    <property type="match status" value="1"/>
</dbReference>
<keyword evidence="3 9" id="KW-0812">Transmembrane</keyword>
<dbReference type="Pfam" id="PF00015">
    <property type="entry name" value="MCPsignal"/>
    <property type="match status" value="1"/>
</dbReference>
<dbReference type="Gene3D" id="1.10.287.950">
    <property type="entry name" value="Methyl-accepting chemotaxis protein"/>
    <property type="match status" value="1"/>
</dbReference>
<evidence type="ECO:0000259" key="11">
    <source>
        <dbReference type="PROSITE" id="PS50885"/>
    </source>
</evidence>
<dbReference type="PANTHER" id="PTHR32089:SF112">
    <property type="entry name" value="LYSOZYME-LIKE PROTEIN-RELATED"/>
    <property type="match status" value="1"/>
</dbReference>
<proteinExistence type="inferred from homology"/>
<keyword evidence="13" id="KW-1185">Reference proteome</keyword>
<feature type="domain" description="Methyl-accepting transducer" evidence="10">
    <location>
        <begin position="284"/>
        <end position="520"/>
    </location>
</feature>
<sequence>MFKFKDMKIKRKILVGIGLSFIIAMLILGGMVVYQFNKLSDNSAINLKEVLLTKERDRIKDTVHTMAQNLEQIYQENKEELSEKELKELIVDKNNQVSFGEAGYFFIYDYQGETVALPPDPKLQGTNRWDLKDSEGTYIIREFVQAVKDGGGFVTYIYENPNTKEKERKFGYVEDIAGSNWFIGAGGYESVIDSALKESKEEIESTKLNTILMLMIIFVLTIVVLGFIILKISNYLTKNIDRILAGFRKVAKGDLTVELEVESKDELGELTEGFNHATEGQANILKEILTTVDDLSAYSQELSASSEEGNAVTETASERINEMVASIEEISSSSQEMVSLTEDTNLKAEQGRDMIEETIVKMKRISDKVEGAKNIISDLDNTSRQINEIINMITEIAEQTNLLALNASIEAARAGQHGHGFAVVAEEIKSLAEETAKATDKAITLVKETQNKSNQGLEAIKEVDGESRSGSKLIQKTGDSFKEIADSVQDTSAYIEEATASTQELAANSEQVINATTDMKGMSDEVTKSAQELANMSLKLKELVDEYKL</sequence>
<reference evidence="12 13" key="1">
    <citation type="submission" date="2019-03" db="EMBL/GenBank/DDBJ databases">
        <title>Subsurface microbial communities from deep shales in Ohio and West Virginia, USA.</title>
        <authorList>
            <person name="Wrighton K."/>
        </authorList>
    </citation>
    <scope>NUCLEOTIDE SEQUENCE [LARGE SCALE GENOMIC DNA]</scope>
    <source>
        <strain evidence="12 13">MSL 6dP</strain>
    </source>
</reference>
<evidence type="ECO:0000256" key="6">
    <source>
        <dbReference type="ARBA" id="ARBA00023224"/>
    </source>
</evidence>
<comment type="caution">
    <text evidence="12">The sequence shown here is derived from an EMBL/GenBank/DDBJ whole genome shotgun (WGS) entry which is preliminary data.</text>
</comment>
<dbReference type="RefSeq" id="WP_134118354.1">
    <property type="nucleotide sequence ID" value="NZ_SOEG01000032.1"/>
</dbReference>
<feature type="transmembrane region" description="Helical" evidence="9">
    <location>
        <begin position="12"/>
        <end position="34"/>
    </location>
</feature>
<dbReference type="Gene3D" id="3.30.450.20">
    <property type="entry name" value="PAS domain"/>
    <property type="match status" value="1"/>
</dbReference>
<evidence type="ECO:0000256" key="3">
    <source>
        <dbReference type="ARBA" id="ARBA00022692"/>
    </source>
</evidence>
<evidence type="ECO:0000256" key="5">
    <source>
        <dbReference type="ARBA" id="ARBA00023136"/>
    </source>
</evidence>
<organism evidence="12 13">
    <name type="scientific">Orenia marismortui</name>
    <dbReference type="NCBI Taxonomy" id="46469"/>
    <lineage>
        <taxon>Bacteria</taxon>
        <taxon>Bacillati</taxon>
        <taxon>Bacillota</taxon>
        <taxon>Clostridia</taxon>
        <taxon>Halanaerobiales</taxon>
        <taxon>Halobacteroidaceae</taxon>
        <taxon>Orenia</taxon>
    </lineage>
</organism>
<feature type="transmembrane region" description="Helical" evidence="9">
    <location>
        <begin position="211"/>
        <end position="230"/>
    </location>
</feature>
<dbReference type="EMBL" id="SOEG01000032">
    <property type="protein sequence ID" value="TDX48224.1"/>
    <property type="molecule type" value="Genomic_DNA"/>
</dbReference>
<dbReference type="Pfam" id="PF00672">
    <property type="entry name" value="HAMP"/>
    <property type="match status" value="1"/>
</dbReference>
<evidence type="ECO:0000256" key="8">
    <source>
        <dbReference type="PROSITE-ProRule" id="PRU00284"/>
    </source>
</evidence>
<dbReference type="InterPro" id="IPR004089">
    <property type="entry name" value="MCPsignal_dom"/>
</dbReference>